<evidence type="ECO:0000256" key="2">
    <source>
        <dbReference type="ARBA" id="ARBA00023125"/>
    </source>
</evidence>
<dbReference type="EMBL" id="JAADJU010000008">
    <property type="protein sequence ID" value="NMP28364.1"/>
    <property type="molecule type" value="Genomic_DNA"/>
</dbReference>
<dbReference type="GO" id="GO:0003700">
    <property type="term" value="F:DNA-binding transcription factor activity"/>
    <property type="evidence" value="ECO:0007669"/>
    <property type="project" value="InterPro"/>
</dbReference>
<dbReference type="InterPro" id="IPR053987">
    <property type="entry name" value="MlrA-like_C"/>
</dbReference>
<dbReference type="AlphaFoldDB" id="A0A848MQM8"/>
<keyword evidence="6" id="KW-1185">Reference proteome</keyword>
<evidence type="ECO:0000256" key="3">
    <source>
        <dbReference type="ARBA" id="ARBA00023163"/>
    </source>
</evidence>
<dbReference type="PANTHER" id="PTHR30204">
    <property type="entry name" value="REDOX-CYCLING DRUG-SENSING TRANSCRIPTIONAL ACTIVATOR SOXR"/>
    <property type="match status" value="1"/>
</dbReference>
<evidence type="ECO:0000256" key="1">
    <source>
        <dbReference type="ARBA" id="ARBA00023015"/>
    </source>
</evidence>
<evidence type="ECO:0000313" key="5">
    <source>
        <dbReference type="EMBL" id="NMP28364.1"/>
    </source>
</evidence>
<dbReference type="RefSeq" id="WP_169404064.1">
    <property type="nucleotide sequence ID" value="NZ_JAADJU010000008.1"/>
</dbReference>
<keyword evidence="2" id="KW-0238">DNA-binding</keyword>
<dbReference type="PROSITE" id="PS50937">
    <property type="entry name" value="HTH_MERR_2"/>
    <property type="match status" value="1"/>
</dbReference>
<dbReference type="InterPro" id="IPR000551">
    <property type="entry name" value="MerR-type_HTH_dom"/>
</dbReference>
<feature type="domain" description="HTH merR-type" evidence="4">
    <location>
        <begin position="15"/>
        <end position="83"/>
    </location>
</feature>
<evidence type="ECO:0000259" key="4">
    <source>
        <dbReference type="PROSITE" id="PS50937"/>
    </source>
</evidence>
<dbReference type="Pfam" id="PF22270">
    <property type="entry name" value="MlrA_helical"/>
    <property type="match status" value="1"/>
</dbReference>
<proteinExistence type="predicted"/>
<dbReference type="Pfam" id="PF22267">
    <property type="entry name" value="MlrA_C"/>
    <property type="match status" value="1"/>
</dbReference>
<gene>
    <name evidence="5" type="ORF">GW590_15995</name>
</gene>
<sequence length="300" mass="34369">MERHYSHKGPVTPCHYNIETTAQLCGVLPVTLRAWQRYGLINPQRDENGSRWYSENDLTRLHLIVQKVNAGIPIAQIDTHLQSHDPAQTHNDADSPPRHNSNWRDLQAEILHCLGEGELQKLRRLVWRFGREYPASCLVKQVLRPIREFMSTSRQAACIQQRGLLDSIIIEYATFVMASSRKRNRPRVLLIPMQYDDSLELWLEALNLSGEGLNVELIRSAVSEPDLSPFTMEHYLIWSDSPLSERQRALYNYWLIQGLPVMLLGRAGPLLQSSSSRLLSPHPLNSVLVDHWIKQGACEA</sequence>
<evidence type="ECO:0000313" key="6">
    <source>
        <dbReference type="Proteomes" id="UP000585363"/>
    </source>
</evidence>
<dbReference type="SMART" id="SM00422">
    <property type="entry name" value="HTH_MERR"/>
    <property type="match status" value="1"/>
</dbReference>
<reference evidence="5 6" key="1">
    <citation type="submission" date="2020-01" db="EMBL/GenBank/DDBJ databases">
        <authorList>
            <person name="Lee S.D."/>
        </authorList>
    </citation>
    <scope>NUCLEOTIDE SEQUENCE [LARGE SCALE GENOMIC DNA]</scope>
    <source>
        <strain evidence="5 6">SAP-1</strain>
    </source>
</reference>
<dbReference type="InterPro" id="IPR009061">
    <property type="entry name" value="DNA-bd_dom_put_sf"/>
</dbReference>
<keyword evidence="1" id="KW-0805">Transcription regulation</keyword>
<protein>
    <submittedName>
        <fullName evidence="5">MerR family transcriptional regulator</fullName>
    </submittedName>
</protein>
<dbReference type="InterPro" id="IPR053988">
    <property type="entry name" value="MlrA-like_helical"/>
</dbReference>
<dbReference type="InterPro" id="IPR047057">
    <property type="entry name" value="MerR_fam"/>
</dbReference>
<dbReference type="Pfam" id="PF13411">
    <property type="entry name" value="MerR_1"/>
    <property type="match status" value="1"/>
</dbReference>
<dbReference type="SUPFAM" id="SSF46955">
    <property type="entry name" value="Putative DNA-binding domain"/>
    <property type="match status" value="1"/>
</dbReference>
<dbReference type="GO" id="GO:0003677">
    <property type="term" value="F:DNA binding"/>
    <property type="evidence" value="ECO:0007669"/>
    <property type="project" value="UniProtKB-KW"/>
</dbReference>
<keyword evidence="3" id="KW-0804">Transcription</keyword>
<comment type="caution">
    <text evidence="5">The sequence shown here is derived from an EMBL/GenBank/DDBJ whole genome shotgun (WGS) entry which is preliminary data.</text>
</comment>
<reference evidence="5 6" key="2">
    <citation type="submission" date="2020-06" db="EMBL/GenBank/DDBJ databases">
        <title>Polyphasic characterization of a Rahnella strain isolated from tree sap.</title>
        <authorList>
            <person name="Kim I.S."/>
        </authorList>
    </citation>
    <scope>NUCLEOTIDE SEQUENCE [LARGE SCALE GENOMIC DNA]</scope>
    <source>
        <strain evidence="5 6">SAP-1</strain>
    </source>
</reference>
<organism evidence="5 6">
    <name type="scientific">Rouxiella aceris</name>
    <dbReference type="NCBI Taxonomy" id="2703884"/>
    <lineage>
        <taxon>Bacteria</taxon>
        <taxon>Pseudomonadati</taxon>
        <taxon>Pseudomonadota</taxon>
        <taxon>Gammaproteobacteria</taxon>
        <taxon>Enterobacterales</taxon>
        <taxon>Yersiniaceae</taxon>
        <taxon>Rouxiella</taxon>
    </lineage>
</organism>
<name>A0A848MQM8_9GAMM</name>
<dbReference type="PANTHER" id="PTHR30204:SF67">
    <property type="entry name" value="HTH-TYPE TRANSCRIPTIONAL REGULATOR MLRA-RELATED"/>
    <property type="match status" value="1"/>
</dbReference>
<dbReference type="Proteomes" id="UP000585363">
    <property type="component" value="Unassembled WGS sequence"/>
</dbReference>
<dbReference type="Gene3D" id="1.10.1660.10">
    <property type="match status" value="1"/>
</dbReference>
<accession>A0A848MQM8</accession>